<dbReference type="InterPro" id="IPR050483">
    <property type="entry name" value="CoA-transferase_III_domain"/>
</dbReference>
<dbReference type="GO" id="GO:0008410">
    <property type="term" value="F:CoA-transferase activity"/>
    <property type="evidence" value="ECO:0007669"/>
    <property type="project" value="TreeGrafter"/>
</dbReference>
<evidence type="ECO:0000256" key="1">
    <source>
        <dbReference type="ARBA" id="ARBA00022679"/>
    </source>
</evidence>
<dbReference type="SUPFAM" id="SSF89796">
    <property type="entry name" value="CoA-transferase family III (CaiB/BaiF)"/>
    <property type="match status" value="1"/>
</dbReference>
<dbReference type="Gene3D" id="3.40.50.10540">
    <property type="entry name" value="Crotonobetainyl-coa:carnitine coa-transferase, domain 1"/>
    <property type="match status" value="1"/>
</dbReference>
<gene>
    <name evidence="2" type="ORF">QXL92_23580</name>
</gene>
<evidence type="ECO:0000313" key="2">
    <source>
        <dbReference type="EMBL" id="MDP7737732.1"/>
    </source>
</evidence>
<reference evidence="2" key="1">
    <citation type="submission" date="2023-06" db="EMBL/GenBank/DDBJ databases">
        <title>Identification of two novel mycobacterium reveal diversities and complexities of Mycobacterium gordonae clade.</title>
        <authorList>
            <person name="Matsumoto Y."/>
            <person name="Nakamura S."/>
            <person name="Motooka D."/>
            <person name="Fukushima K."/>
        </authorList>
    </citation>
    <scope>NUCLEOTIDE SEQUENCE</scope>
    <source>
        <strain evidence="2">TY812</strain>
    </source>
</reference>
<dbReference type="AlphaFoldDB" id="A0A4R5WZR2"/>
<dbReference type="EMBL" id="JAUFSA010000001">
    <property type="protein sequence ID" value="MDP7737732.1"/>
    <property type="molecule type" value="Genomic_DNA"/>
</dbReference>
<keyword evidence="1 2" id="KW-0808">Transferase</keyword>
<name>A0A4R5WZR2_9MYCO</name>
<dbReference type="InterPro" id="IPR044855">
    <property type="entry name" value="CoA-Trfase_III_dom3_sf"/>
</dbReference>
<dbReference type="Gene3D" id="3.30.1540.10">
    <property type="entry name" value="formyl-coa transferase, domain 3"/>
    <property type="match status" value="1"/>
</dbReference>
<dbReference type="Pfam" id="PF02515">
    <property type="entry name" value="CoA_transf_3"/>
    <property type="match status" value="1"/>
</dbReference>
<proteinExistence type="predicted"/>
<comment type="caution">
    <text evidence="2">The sequence shown here is derived from an EMBL/GenBank/DDBJ whole genome shotgun (WGS) entry which is preliminary data.</text>
</comment>
<sequence>MTGNASLSSIVVADFSRVLAGPFCTMTLGDLGAEIVKVERPGGDDTRAWGPPFVDGQSTYYLGVNRNKRSIVLDLDDADDLRLATELAQSADVVVENFRPGTMARFGLDETTPRRRKPGLVYCSISAFGTGAGRQLAGYDLLLQAVGGLMSITGPNDDHPTKVGVALVDVLAGLFATVGILAALRERDRTGLGQHVEVNLMSSLLAALANQSASYVLAGEIPRAMGNGHASIAPYDSYATGDGAIVLAVGNEKQFRALCGALGIPELACDPRFRSNERRVGNRASLREHLEGALASGSAAYWTRTLPALGIPAGAVNNIGQAFTLADELGLQPIRHTDDGDNLGRQVASPISLSATPVTYRTRAPRLGEHSAEIRRSLHRGDSPARQFGGDVARVGERFSDELY</sequence>
<dbReference type="Proteomes" id="UP001229081">
    <property type="component" value="Unassembled WGS sequence"/>
</dbReference>
<dbReference type="InterPro" id="IPR023606">
    <property type="entry name" value="CoA-Trfase_III_dom_1_sf"/>
</dbReference>
<dbReference type="InterPro" id="IPR003673">
    <property type="entry name" value="CoA-Trfase_fam_III"/>
</dbReference>
<dbReference type="EC" id="2.8.3.-" evidence="2"/>
<dbReference type="PANTHER" id="PTHR48207">
    <property type="entry name" value="SUCCINATE--HYDROXYMETHYLGLUTARATE COA-TRANSFERASE"/>
    <property type="match status" value="1"/>
</dbReference>
<protein>
    <submittedName>
        <fullName evidence="2">CoA transferase</fullName>
        <ecNumber evidence="2">2.8.3.-</ecNumber>
    </submittedName>
</protein>
<evidence type="ECO:0000313" key="3">
    <source>
        <dbReference type="Proteomes" id="UP001229081"/>
    </source>
</evidence>
<dbReference type="PANTHER" id="PTHR48207:SF3">
    <property type="entry name" value="SUCCINATE--HYDROXYMETHYLGLUTARATE COA-TRANSFERASE"/>
    <property type="match status" value="1"/>
</dbReference>
<organism evidence="2 3">
    <name type="scientific">Mycobacterium paragordonae</name>
    <dbReference type="NCBI Taxonomy" id="1389713"/>
    <lineage>
        <taxon>Bacteria</taxon>
        <taxon>Bacillati</taxon>
        <taxon>Actinomycetota</taxon>
        <taxon>Actinomycetes</taxon>
        <taxon>Mycobacteriales</taxon>
        <taxon>Mycobacteriaceae</taxon>
        <taxon>Mycobacterium</taxon>
    </lineage>
</organism>
<accession>A0A4R5WZR2</accession>
<dbReference type="RefSeq" id="WP_133434759.1">
    <property type="nucleotide sequence ID" value="NZ_JAUFSA010000001.1"/>
</dbReference>